<feature type="region of interest" description="Disordered" evidence="1">
    <location>
        <begin position="235"/>
        <end position="294"/>
    </location>
</feature>
<accession>A0AAJ7EBY4</accession>
<protein>
    <submittedName>
        <fullName evidence="2">Uncharacterized protein LOC106120348 isoform X1</fullName>
    </submittedName>
</protein>
<evidence type="ECO:0000313" key="2">
    <source>
        <dbReference type="RefSeq" id="XP_013171123.1"/>
    </source>
</evidence>
<organism evidence="2">
    <name type="scientific">Papilio xuthus</name>
    <name type="common">Asian swallowtail butterfly</name>
    <dbReference type="NCBI Taxonomy" id="66420"/>
    <lineage>
        <taxon>Eukaryota</taxon>
        <taxon>Metazoa</taxon>
        <taxon>Ecdysozoa</taxon>
        <taxon>Arthropoda</taxon>
        <taxon>Hexapoda</taxon>
        <taxon>Insecta</taxon>
        <taxon>Pterygota</taxon>
        <taxon>Neoptera</taxon>
        <taxon>Endopterygota</taxon>
        <taxon>Lepidoptera</taxon>
        <taxon>Glossata</taxon>
        <taxon>Ditrysia</taxon>
        <taxon>Papilionoidea</taxon>
        <taxon>Papilionidae</taxon>
        <taxon>Papilioninae</taxon>
        <taxon>Papilio</taxon>
    </lineage>
</organism>
<gene>
    <name evidence="2" type="primary">LOC106120348</name>
</gene>
<dbReference type="Proteomes" id="UP000694872">
    <property type="component" value="Unplaced"/>
</dbReference>
<dbReference type="RefSeq" id="XP_013171123.1">
    <property type="nucleotide sequence ID" value="XM_013315669.1"/>
</dbReference>
<sequence>MIYVAETKKGDRKSIYLFSVRSEEELKQLQIFSNGSNEDIVVSGEDAATNSGISTNDSEECTNIQKSKDTNELHDKDMLQSEFINTKDNKTNKQNETDNDVLKDDLESKVTENGENFVIDCDNVNTIHENTKAETWDDYDCFKISQENFFPSKVINLNTQKNIITRFLNFYVGGKVPKGLRVSDLLFAVISIIPLTSETEDFIWHENEYRDDGSLFFLSPEEKLNSEFKAIAKKSNKTPNVTEPNTNKFSDYESKNNVAAPPCHNEETPNSEEKNNIGTSNNKTDDNQKTTSSDLNNDVLLSHITDLVDNMSLKWRGSTSFASPCEVVSKQYGPAENSVFISSCNKLLIAWEESKESRSRLILKWFFGIIALTLMRGIVKRKKNILNTFQSKTFLNKITFINSYINYIPPQESCVERCCNEMMVREKHHKVMFAKILFNSIRIDILQREHAITNYYGLYNIFRMCVVDHTSYYDMGILNLLKSIYGYVGPGTQFSIILSDLKAEEINDCMVQVRNFMMKYMKKENCWTYHWARYFDSTQFEYLSCSNSYATAVLLAVFVEKKTHRSDVWRSGWVRTQQVDLDRYKQLGEQLYKQYECLCQIKCVLKLCFMKQ</sequence>
<dbReference type="KEGG" id="pxu:106120348"/>
<evidence type="ECO:0000256" key="1">
    <source>
        <dbReference type="SAM" id="MobiDB-lite"/>
    </source>
</evidence>
<name>A0AAJ7EBY4_PAPXU</name>
<proteinExistence type="predicted"/>
<reference evidence="2" key="1">
    <citation type="submission" date="2025-08" db="UniProtKB">
        <authorList>
            <consortium name="RefSeq"/>
        </authorList>
    </citation>
    <scope>IDENTIFICATION</scope>
</reference>
<feature type="compositionally biased region" description="Polar residues" evidence="1">
    <location>
        <begin position="237"/>
        <end position="249"/>
    </location>
</feature>
<dbReference type="GeneID" id="106120348"/>
<feature type="compositionally biased region" description="Basic and acidic residues" evidence="1">
    <location>
        <begin position="264"/>
        <end position="275"/>
    </location>
</feature>
<dbReference type="AlphaFoldDB" id="A0AAJ7EBY4"/>